<reference evidence="2" key="2">
    <citation type="submission" date="2015-07" db="EMBL/GenBank/DDBJ databases">
        <title>Contrasting host-pathogen interactions and genome evolution in two generalist and specialist microsporidian pathogens of mosquitoes.</title>
        <authorList>
            <consortium name="The Broad Institute Genomics Platform"/>
            <consortium name="The Broad Institute Genome Sequencing Center for Infectious Disease"/>
            <person name="Cuomo C.A."/>
            <person name="Sanscrainte N.D."/>
            <person name="Goldberg J.M."/>
            <person name="Heiman D."/>
            <person name="Young S."/>
            <person name="Zeng Q."/>
            <person name="Becnel J.J."/>
            <person name="Birren B.W."/>
        </authorList>
    </citation>
    <scope>NUCLEOTIDE SEQUENCE [LARGE SCALE GENOMIC DNA]</scope>
    <source>
        <strain evidence="2">USNM 41457</strain>
    </source>
</reference>
<dbReference type="VEuPathDB" id="MicrosporidiaDB:EDEG_02486"/>
<accession>J9D6J5</accession>
<protein>
    <submittedName>
        <fullName evidence="1">Uncharacterized protein</fullName>
    </submittedName>
</protein>
<dbReference type="InParanoid" id="J9D6J5"/>
<organism evidence="1 2">
    <name type="scientific">Edhazardia aedis (strain USNM 41457)</name>
    <name type="common">Microsporidian parasite</name>
    <dbReference type="NCBI Taxonomy" id="1003232"/>
    <lineage>
        <taxon>Eukaryota</taxon>
        <taxon>Fungi</taxon>
        <taxon>Fungi incertae sedis</taxon>
        <taxon>Microsporidia</taxon>
        <taxon>Edhazardia</taxon>
    </lineage>
</organism>
<evidence type="ECO:0000313" key="1">
    <source>
        <dbReference type="EMBL" id="EJW03134.1"/>
    </source>
</evidence>
<proteinExistence type="predicted"/>
<dbReference type="Proteomes" id="UP000003163">
    <property type="component" value="Unassembled WGS sequence"/>
</dbReference>
<evidence type="ECO:0000313" key="2">
    <source>
        <dbReference type="Proteomes" id="UP000003163"/>
    </source>
</evidence>
<dbReference type="HOGENOM" id="CLU_1713222_0_0_1"/>
<reference evidence="1 2" key="1">
    <citation type="submission" date="2011-08" db="EMBL/GenBank/DDBJ databases">
        <authorList>
            <person name="Liu Z.J."/>
            <person name="Shi F.L."/>
            <person name="Lu J.Q."/>
            <person name="Li M."/>
            <person name="Wang Z.L."/>
        </authorList>
    </citation>
    <scope>NUCLEOTIDE SEQUENCE [LARGE SCALE GENOMIC DNA]</scope>
    <source>
        <strain evidence="1 2">USNM 41457</strain>
    </source>
</reference>
<sequence length="153" mass="18265">MSTNINDEISILKILFTETLEIKNNFLIIETQYGTLEFNTERYPENIPHINLTITDENKTQDFKRKLTAFALHLKEKGIKFMIYTIVYFFIHKLNKIDVQKDDSAYLQDFEEITEEMFYKWRSTRVKNNSDNNIFTGKKYFQSIAKNPSQILE</sequence>
<keyword evidence="2" id="KW-1185">Reference proteome</keyword>
<comment type="caution">
    <text evidence="1">The sequence shown here is derived from an EMBL/GenBank/DDBJ whole genome shotgun (WGS) entry which is preliminary data.</text>
</comment>
<dbReference type="AlphaFoldDB" id="J9D6J5"/>
<dbReference type="EMBL" id="AFBI03000044">
    <property type="protein sequence ID" value="EJW03134.1"/>
    <property type="molecule type" value="Genomic_DNA"/>
</dbReference>
<name>J9D6J5_EDHAE</name>
<gene>
    <name evidence="1" type="ORF">EDEG_02486</name>
</gene>